<dbReference type="Pfam" id="PF00582">
    <property type="entry name" value="Usp"/>
    <property type="match status" value="1"/>
</dbReference>
<dbReference type="InterPro" id="IPR006016">
    <property type="entry name" value="UspA"/>
</dbReference>
<dbReference type="eggNOG" id="arCOG03051">
    <property type="taxonomic scope" value="Archaea"/>
</dbReference>
<evidence type="ECO:0000259" key="2">
    <source>
        <dbReference type="Pfam" id="PF00582"/>
    </source>
</evidence>
<accession>J3EVM6</accession>
<feature type="domain" description="UspA" evidence="2">
    <location>
        <begin position="53"/>
        <end position="138"/>
    </location>
</feature>
<comment type="caution">
    <text evidence="3">The sequence shown here is derived from an EMBL/GenBank/DDBJ whole genome shotgun (WGS) entry which is preliminary data.</text>
</comment>
<dbReference type="AlphaFoldDB" id="J3EVM6"/>
<reference evidence="3 4" key="1">
    <citation type="journal article" date="2012" name="J. Bacteriol.">
        <title>Draft Genome Sequence of the Extremely Halophilic Archaeon Halogranum salarium B-1T.</title>
        <authorList>
            <person name="Kim K.K."/>
            <person name="Lee K.C."/>
            <person name="Lee J.S."/>
        </authorList>
    </citation>
    <scope>NUCLEOTIDE SEQUENCE [LARGE SCALE GENOMIC DNA]</scope>
    <source>
        <strain evidence="3 4">B-1</strain>
    </source>
</reference>
<dbReference type="CDD" id="cd00293">
    <property type="entry name" value="USP-like"/>
    <property type="match status" value="1"/>
</dbReference>
<comment type="similarity">
    <text evidence="1">Belongs to the universal stress protein A family.</text>
</comment>
<gene>
    <name evidence="3" type="ORF">HSB1_31700</name>
</gene>
<proteinExistence type="inferred from homology"/>
<dbReference type="PATRIC" id="fig|1210908.3.peg.3035"/>
<dbReference type="InterPro" id="IPR014729">
    <property type="entry name" value="Rossmann-like_a/b/a_fold"/>
</dbReference>
<dbReference type="PANTHER" id="PTHR46268">
    <property type="entry name" value="STRESS RESPONSE PROTEIN NHAX"/>
    <property type="match status" value="1"/>
</dbReference>
<dbReference type="Gene3D" id="3.40.50.620">
    <property type="entry name" value="HUPs"/>
    <property type="match status" value="1"/>
</dbReference>
<name>J3EVM6_9EURY</name>
<sequence length="142" mass="15346">MYLRHAQGHMTTFVLATNSVHTSALLCDYLDDRLQAGDTVYAVNSQRGGDDTSAAEVRDGEDALNAVTARLSGVADVETHQFVRENSPAEDVVGYAEEVDADELVIGVRKRNPTSKVVFGSVAQDILLTANRPMVVVPQEDV</sequence>
<evidence type="ECO:0000313" key="4">
    <source>
        <dbReference type="Proteomes" id="UP000007813"/>
    </source>
</evidence>
<protein>
    <submittedName>
        <fullName evidence="3">Universal stress protein uspa-like protein</fullName>
    </submittedName>
</protein>
<dbReference type="SUPFAM" id="SSF52402">
    <property type="entry name" value="Adenine nucleotide alpha hydrolases-like"/>
    <property type="match status" value="1"/>
</dbReference>
<dbReference type="PANTHER" id="PTHR46268:SF6">
    <property type="entry name" value="UNIVERSAL STRESS PROTEIN UP12"/>
    <property type="match status" value="1"/>
</dbReference>
<evidence type="ECO:0000313" key="3">
    <source>
        <dbReference type="EMBL" id="EJN58692.1"/>
    </source>
</evidence>
<organism evidence="3 4">
    <name type="scientific">Halogranum salarium B-1</name>
    <dbReference type="NCBI Taxonomy" id="1210908"/>
    <lineage>
        <taxon>Archaea</taxon>
        <taxon>Methanobacteriati</taxon>
        <taxon>Methanobacteriota</taxon>
        <taxon>Stenosarchaea group</taxon>
        <taxon>Halobacteria</taxon>
        <taxon>Halobacteriales</taxon>
        <taxon>Haloferacaceae</taxon>
    </lineage>
</organism>
<evidence type="ECO:0000256" key="1">
    <source>
        <dbReference type="ARBA" id="ARBA00008791"/>
    </source>
</evidence>
<dbReference type="Proteomes" id="UP000007813">
    <property type="component" value="Unassembled WGS sequence"/>
</dbReference>
<dbReference type="EMBL" id="ALJD01000008">
    <property type="protein sequence ID" value="EJN58692.1"/>
    <property type="molecule type" value="Genomic_DNA"/>
</dbReference>